<evidence type="ECO:0000313" key="3">
    <source>
        <dbReference type="Proteomes" id="UP001232148"/>
    </source>
</evidence>
<dbReference type="Proteomes" id="UP001232148">
    <property type="component" value="Unassembled WGS sequence"/>
</dbReference>
<dbReference type="EMBL" id="MU842872">
    <property type="protein sequence ID" value="KAK2028827.1"/>
    <property type="molecule type" value="Genomic_DNA"/>
</dbReference>
<proteinExistence type="predicted"/>
<comment type="caution">
    <text evidence="2">The sequence shown here is derived from an EMBL/GenBank/DDBJ whole genome shotgun (WGS) entry which is preliminary data.</text>
</comment>
<organism evidence="2 3">
    <name type="scientific">Colletotrichum zoysiae</name>
    <dbReference type="NCBI Taxonomy" id="1216348"/>
    <lineage>
        <taxon>Eukaryota</taxon>
        <taxon>Fungi</taxon>
        <taxon>Dikarya</taxon>
        <taxon>Ascomycota</taxon>
        <taxon>Pezizomycotina</taxon>
        <taxon>Sordariomycetes</taxon>
        <taxon>Hypocreomycetidae</taxon>
        <taxon>Glomerellales</taxon>
        <taxon>Glomerellaceae</taxon>
        <taxon>Colletotrichum</taxon>
        <taxon>Colletotrichum graminicola species complex</taxon>
    </lineage>
</organism>
<evidence type="ECO:0000313" key="2">
    <source>
        <dbReference type="EMBL" id="KAK2028827.1"/>
    </source>
</evidence>
<sequence>MTLTRFWLGLSRVVWIRRGGRETASTGVWLRWEIPTTSRLVGRGVCFHPSRQPNNKTPLISARGESRRPKTLSPIQRQDTPDLVFGTCATSGSKNNQPPSFRPSQVSFNTLACSFADGSDCQTCHGLAHSMPYWQFDQLDAQQGRSVSNCHRRLCFSFLSTALGQKPTQPQG</sequence>
<gene>
    <name evidence="2" type="ORF">LX32DRAFT_382643</name>
</gene>
<evidence type="ECO:0000256" key="1">
    <source>
        <dbReference type="SAM" id="MobiDB-lite"/>
    </source>
</evidence>
<protein>
    <submittedName>
        <fullName evidence="2">Uncharacterized protein</fullName>
    </submittedName>
</protein>
<accession>A0AAD9M1S5</accession>
<reference evidence="2" key="1">
    <citation type="submission" date="2021-06" db="EMBL/GenBank/DDBJ databases">
        <title>Comparative genomics, transcriptomics and evolutionary studies reveal genomic signatures of adaptation to plant cell wall in hemibiotrophic fungi.</title>
        <authorList>
            <consortium name="DOE Joint Genome Institute"/>
            <person name="Baroncelli R."/>
            <person name="Diaz J.F."/>
            <person name="Benocci T."/>
            <person name="Peng M."/>
            <person name="Battaglia E."/>
            <person name="Haridas S."/>
            <person name="Andreopoulos W."/>
            <person name="Labutti K."/>
            <person name="Pangilinan J."/>
            <person name="Floch G.L."/>
            <person name="Makela M.R."/>
            <person name="Henrissat B."/>
            <person name="Grigoriev I.V."/>
            <person name="Crouch J.A."/>
            <person name="De Vries R.P."/>
            <person name="Sukno S.A."/>
            <person name="Thon M.R."/>
        </authorList>
    </citation>
    <scope>NUCLEOTIDE SEQUENCE</scope>
    <source>
        <strain evidence="2">MAFF235873</strain>
    </source>
</reference>
<dbReference type="AlphaFoldDB" id="A0AAD9M1S5"/>
<name>A0AAD9M1S5_9PEZI</name>
<keyword evidence="3" id="KW-1185">Reference proteome</keyword>
<feature type="region of interest" description="Disordered" evidence="1">
    <location>
        <begin position="54"/>
        <end position="74"/>
    </location>
</feature>